<dbReference type="InterPro" id="IPR035965">
    <property type="entry name" value="PAS-like_dom_sf"/>
</dbReference>
<dbReference type="SUPFAM" id="SSF55785">
    <property type="entry name" value="PYP-like sensor domain (PAS domain)"/>
    <property type="match status" value="1"/>
</dbReference>
<keyword evidence="2" id="KW-0418">Kinase</keyword>
<feature type="domain" description="Histidine kinase" evidence="7">
    <location>
        <begin position="370"/>
        <end position="458"/>
    </location>
</feature>
<dbReference type="InterPro" id="IPR050482">
    <property type="entry name" value="Sensor_HK_TwoCompSys"/>
</dbReference>
<keyword evidence="4" id="KW-0175">Coiled coil</keyword>
<keyword evidence="6" id="KW-1133">Transmembrane helix</keyword>
<organism evidence="8 9">
    <name type="scientific">Stutzerimonas zhaodongensis</name>
    <dbReference type="NCBI Taxonomy" id="1176257"/>
    <lineage>
        <taxon>Bacteria</taxon>
        <taxon>Pseudomonadati</taxon>
        <taxon>Pseudomonadota</taxon>
        <taxon>Gammaproteobacteria</taxon>
        <taxon>Pseudomonadales</taxon>
        <taxon>Pseudomonadaceae</taxon>
        <taxon>Stutzerimonas</taxon>
    </lineage>
</organism>
<reference evidence="8 9" key="1">
    <citation type="submission" date="2018-10" db="EMBL/GenBank/DDBJ databases">
        <title>Pseudomonas zhaodongensis NEAU-ST5-21(T) genome.</title>
        <authorList>
            <person name="Peng J."/>
            <person name="Liu Z.-P."/>
        </authorList>
    </citation>
    <scope>NUCLEOTIDE SEQUENCE [LARGE SCALE GENOMIC DNA]</scope>
    <source>
        <strain evidence="8 9">NEAU-ST5-21</strain>
    </source>
</reference>
<accession>A0A3M2HKU9</accession>
<dbReference type="Gene3D" id="3.30.450.20">
    <property type="entry name" value="PAS domain"/>
    <property type="match status" value="1"/>
</dbReference>
<dbReference type="PANTHER" id="PTHR24421">
    <property type="entry name" value="NITRATE/NITRITE SENSOR PROTEIN NARX-RELATED"/>
    <property type="match status" value="1"/>
</dbReference>
<evidence type="ECO:0000256" key="2">
    <source>
        <dbReference type="ARBA" id="ARBA00022777"/>
    </source>
</evidence>
<dbReference type="GO" id="GO:0046983">
    <property type="term" value="F:protein dimerization activity"/>
    <property type="evidence" value="ECO:0007669"/>
    <property type="project" value="InterPro"/>
</dbReference>
<dbReference type="NCBIfam" id="TIGR00229">
    <property type="entry name" value="sensory_box"/>
    <property type="match status" value="1"/>
</dbReference>
<dbReference type="GO" id="GO:0016020">
    <property type="term" value="C:membrane"/>
    <property type="evidence" value="ECO:0007669"/>
    <property type="project" value="InterPro"/>
</dbReference>
<keyword evidence="6" id="KW-0812">Transmembrane</keyword>
<dbReference type="InterPro" id="IPR005467">
    <property type="entry name" value="His_kinase_dom"/>
</dbReference>
<proteinExistence type="predicted"/>
<feature type="transmembrane region" description="Helical" evidence="6">
    <location>
        <begin position="31"/>
        <end position="51"/>
    </location>
</feature>
<dbReference type="InterPro" id="IPR003594">
    <property type="entry name" value="HATPase_dom"/>
</dbReference>
<evidence type="ECO:0000256" key="3">
    <source>
        <dbReference type="ARBA" id="ARBA00023012"/>
    </source>
</evidence>
<dbReference type="Gene3D" id="3.30.565.10">
    <property type="entry name" value="Histidine kinase-like ATPase, C-terminal domain"/>
    <property type="match status" value="1"/>
</dbReference>
<dbReference type="Proteomes" id="UP000269774">
    <property type="component" value="Unassembled WGS sequence"/>
</dbReference>
<dbReference type="InterPro" id="IPR036890">
    <property type="entry name" value="HATPase_C_sf"/>
</dbReference>
<dbReference type="GO" id="GO:0000155">
    <property type="term" value="F:phosphorelay sensor kinase activity"/>
    <property type="evidence" value="ECO:0007669"/>
    <property type="project" value="InterPro"/>
</dbReference>
<evidence type="ECO:0000256" key="5">
    <source>
        <dbReference type="SAM" id="MobiDB-lite"/>
    </source>
</evidence>
<dbReference type="InterPro" id="IPR011712">
    <property type="entry name" value="Sig_transdc_His_kin_sub3_dim/P"/>
</dbReference>
<dbReference type="PROSITE" id="PS50109">
    <property type="entry name" value="HIS_KIN"/>
    <property type="match status" value="1"/>
</dbReference>
<dbReference type="Gene3D" id="1.20.5.1930">
    <property type="match status" value="1"/>
</dbReference>
<sequence length="467" mass="51439">MPQLAGESLPMTVRAPDVAGPMSASRRLLRWFPWGIASLHAVALLVGWVLVGARTSDAMPVLLLALPVLSTSAMWIAAYACMQRIPEHREAVAGHKPPPSSPIGPLPVPQTRDTKQGAYERMIASLPEGVVIIRDGRVHYSNAAACAIFNPAHTMMSASRELDQYFHISLLFEESERIRQLQHGLIDAARFRHVTLQRLDGSPFQAEVTEILLENDGHHDVLLMVRDISESERIRLELEQANQRLQHLSQRLMEVQEAQCRQLARDLHDDIGQQLTGLKLHLQRLEGSLSHEPSLASLVGQLTEAVDEALNKVRSLSLALHPLQLETLGLQAAVHWHLSRFLEAGQTRWSLKLDGETVDLSPDIALVAFRIIQEAVNNVARHARAGTVNVRICRTDTALRVEIVDDGIGFDYLAARARAQSLGLTSMEERAAALSGEVNIASLSGGGTRVTVRLPIPDTPPHNGVRR</sequence>
<dbReference type="SMART" id="SM00387">
    <property type="entry name" value="HATPase_c"/>
    <property type="match status" value="1"/>
</dbReference>
<evidence type="ECO:0000259" key="7">
    <source>
        <dbReference type="PROSITE" id="PS50109"/>
    </source>
</evidence>
<keyword evidence="6" id="KW-0472">Membrane</keyword>
<evidence type="ECO:0000256" key="4">
    <source>
        <dbReference type="SAM" id="Coils"/>
    </source>
</evidence>
<dbReference type="SUPFAM" id="SSF55874">
    <property type="entry name" value="ATPase domain of HSP90 chaperone/DNA topoisomerase II/histidine kinase"/>
    <property type="match status" value="1"/>
</dbReference>
<keyword evidence="1" id="KW-0808">Transferase</keyword>
<evidence type="ECO:0000313" key="9">
    <source>
        <dbReference type="Proteomes" id="UP000269774"/>
    </source>
</evidence>
<keyword evidence="3" id="KW-0902">Two-component regulatory system</keyword>
<feature type="transmembrane region" description="Helical" evidence="6">
    <location>
        <begin position="58"/>
        <end position="80"/>
    </location>
</feature>
<gene>
    <name evidence="8" type="ORF">EA797_12675</name>
</gene>
<feature type="compositionally biased region" description="Pro residues" evidence="5">
    <location>
        <begin position="96"/>
        <end position="108"/>
    </location>
</feature>
<keyword evidence="9" id="KW-1185">Reference proteome</keyword>
<protein>
    <submittedName>
        <fullName evidence="8">PAS domain-containing protein</fullName>
    </submittedName>
</protein>
<dbReference type="SMART" id="SM00091">
    <property type="entry name" value="PAS"/>
    <property type="match status" value="1"/>
</dbReference>
<dbReference type="CDD" id="cd16917">
    <property type="entry name" value="HATPase_UhpB-NarQ-NarX-like"/>
    <property type="match status" value="1"/>
</dbReference>
<dbReference type="InterPro" id="IPR000014">
    <property type="entry name" value="PAS"/>
</dbReference>
<dbReference type="Pfam" id="PF02518">
    <property type="entry name" value="HATPase_c"/>
    <property type="match status" value="1"/>
</dbReference>
<dbReference type="OrthoDB" id="9797605at2"/>
<dbReference type="InterPro" id="IPR013767">
    <property type="entry name" value="PAS_fold"/>
</dbReference>
<name>A0A3M2HKU9_9GAMM</name>
<dbReference type="EMBL" id="RFFM01000002">
    <property type="protein sequence ID" value="RMH90346.1"/>
    <property type="molecule type" value="Genomic_DNA"/>
</dbReference>
<evidence type="ECO:0000256" key="6">
    <source>
        <dbReference type="SAM" id="Phobius"/>
    </source>
</evidence>
<dbReference type="Pfam" id="PF07730">
    <property type="entry name" value="HisKA_3"/>
    <property type="match status" value="1"/>
</dbReference>
<feature type="coiled-coil region" evidence="4">
    <location>
        <begin position="228"/>
        <end position="258"/>
    </location>
</feature>
<feature type="region of interest" description="Disordered" evidence="5">
    <location>
        <begin position="90"/>
        <end position="111"/>
    </location>
</feature>
<dbReference type="CDD" id="cd00130">
    <property type="entry name" value="PAS"/>
    <property type="match status" value="1"/>
</dbReference>
<dbReference type="AlphaFoldDB" id="A0A3M2HKU9"/>
<dbReference type="GO" id="GO:0006355">
    <property type="term" value="P:regulation of DNA-templated transcription"/>
    <property type="evidence" value="ECO:0007669"/>
    <property type="project" value="InterPro"/>
</dbReference>
<comment type="caution">
    <text evidence="8">The sequence shown here is derived from an EMBL/GenBank/DDBJ whole genome shotgun (WGS) entry which is preliminary data.</text>
</comment>
<evidence type="ECO:0000256" key="1">
    <source>
        <dbReference type="ARBA" id="ARBA00022679"/>
    </source>
</evidence>
<dbReference type="Pfam" id="PF00989">
    <property type="entry name" value="PAS"/>
    <property type="match status" value="1"/>
</dbReference>
<evidence type="ECO:0000313" key="8">
    <source>
        <dbReference type="EMBL" id="RMH90346.1"/>
    </source>
</evidence>